<dbReference type="AlphaFoldDB" id="A0A6F9XLV5"/>
<dbReference type="EMBL" id="BLAM01000126">
    <property type="protein sequence ID" value="GET06229.1"/>
    <property type="molecule type" value="Genomic_DNA"/>
</dbReference>
<comment type="caution">
    <text evidence="2">The sequence shown here is derived from an EMBL/GenBank/DDBJ whole genome shotgun (WGS) entry which is preliminary data.</text>
</comment>
<reference evidence="2" key="1">
    <citation type="submission" date="2019-10" db="EMBL/GenBank/DDBJ databases">
        <title>Lactobacillus agilis SY212 Whole Genome Sequencing Project.</title>
        <authorList>
            <person name="Suzuki S."/>
            <person name="Endo A."/>
            <person name="Maeno S."/>
            <person name="Shiwa Y."/>
            <person name="Matsutani M."/>
            <person name="Kajikawa A."/>
        </authorList>
    </citation>
    <scope>NUCLEOTIDE SEQUENCE</scope>
    <source>
        <strain evidence="2">SY212</strain>
    </source>
</reference>
<dbReference type="Proteomes" id="UP000494265">
    <property type="component" value="Unassembled WGS sequence"/>
</dbReference>
<feature type="transmembrane region" description="Helical" evidence="1">
    <location>
        <begin position="57"/>
        <end position="77"/>
    </location>
</feature>
<name>A0A6F9XLV5_9LACO</name>
<dbReference type="RefSeq" id="WP_172584728.1">
    <property type="nucleotide sequence ID" value="NZ_BLAM01000126.1"/>
</dbReference>
<protein>
    <submittedName>
        <fullName evidence="2">Uncharacterized protein</fullName>
    </submittedName>
</protein>
<proteinExistence type="predicted"/>
<keyword evidence="1" id="KW-0472">Membrane</keyword>
<sequence>MLQDLLVLGSHHIPMLSDTHHLLMLAAKGPVELSSGSSLKDIITNLTYSVASYRDPAAMLAGGVLFIVGVIKLILAFMGNAQQQRGSKIGWAVAMIVIGASFGITGIADTLSSGAQNTGENALKGSTFVLPTEYNSHSTYVGHDSNNLQVNIKAPLK</sequence>
<evidence type="ECO:0000256" key="1">
    <source>
        <dbReference type="SAM" id="Phobius"/>
    </source>
</evidence>
<keyword evidence="1" id="KW-0812">Transmembrane</keyword>
<organism evidence="2">
    <name type="scientific">Ligilactobacillus agilis</name>
    <dbReference type="NCBI Taxonomy" id="1601"/>
    <lineage>
        <taxon>Bacteria</taxon>
        <taxon>Bacillati</taxon>
        <taxon>Bacillota</taxon>
        <taxon>Bacilli</taxon>
        <taxon>Lactobacillales</taxon>
        <taxon>Lactobacillaceae</taxon>
        <taxon>Ligilactobacillus</taxon>
    </lineage>
</organism>
<gene>
    <name evidence="2" type="ORF">SY212_12590</name>
</gene>
<keyword evidence="1" id="KW-1133">Transmembrane helix</keyword>
<feature type="transmembrane region" description="Helical" evidence="1">
    <location>
        <begin position="89"/>
        <end position="108"/>
    </location>
</feature>
<accession>A0A6F9XLV5</accession>
<evidence type="ECO:0000313" key="2">
    <source>
        <dbReference type="EMBL" id="GET06229.1"/>
    </source>
</evidence>